<reference evidence="2 3" key="1">
    <citation type="submission" date="2019-09" db="EMBL/GenBank/DDBJ databases">
        <authorList>
            <person name="Kritzky A."/>
            <person name="Schelkanova E.Y."/>
            <person name="Alkhova Z.V."/>
            <person name="Smirnova N.I."/>
        </authorList>
    </citation>
    <scope>NUCLEOTIDE SEQUENCE [LARGE SCALE GENOMIC DNA]</scope>
    <source>
        <strain evidence="2 3">M1526</strain>
    </source>
</reference>
<feature type="region of interest" description="Disordered" evidence="1">
    <location>
        <begin position="63"/>
        <end position="84"/>
    </location>
</feature>
<evidence type="ECO:0000313" key="2">
    <source>
        <dbReference type="EMBL" id="KAA1254697.1"/>
    </source>
</evidence>
<evidence type="ECO:0000313" key="3">
    <source>
        <dbReference type="Proteomes" id="UP000323225"/>
    </source>
</evidence>
<comment type="caution">
    <text evidence="2">The sequence shown here is derived from an EMBL/GenBank/DDBJ whole genome shotgun (WGS) entry which is preliminary data.</text>
</comment>
<name>A0A5B1C111_VIBCL</name>
<sequence length="84" mass="9513">MSNQDTSKIKRRSQEEIDQALKKTMGGSSFFSIFRIIYKMLAPSIARLLSPKIILSGVNQAQNNTVKEKTETAISRPYDYDGQK</sequence>
<proteinExistence type="predicted"/>
<dbReference type="Proteomes" id="UP000323225">
    <property type="component" value="Unassembled WGS sequence"/>
</dbReference>
<organism evidence="2 3">
    <name type="scientific">Vibrio cholerae</name>
    <dbReference type="NCBI Taxonomy" id="666"/>
    <lineage>
        <taxon>Bacteria</taxon>
        <taxon>Pseudomonadati</taxon>
        <taxon>Pseudomonadota</taxon>
        <taxon>Gammaproteobacteria</taxon>
        <taxon>Vibrionales</taxon>
        <taxon>Vibrionaceae</taxon>
        <taxon>Vibrio</taxon>
    </lineage>
</organism>
<protein>
    <submittedName>
        <fullName evidence="2">Uncharacterized protein</fullName>
    </submittedName>
</protein>
<accession>A0A5B1C111</accession>
<evidence type="ECO:0000256" key="1">
    <source>
        <dbReference type="SAM" id="MobiDB-lite"/>
    </source>
</evidence>
<gene>
    <name evidence="2" type="ORF">F0M16_10550</name>
</gene>
<dbReference type="AlphaFoldDB" id="A0A5B1C111"/>
<dbReference type="EMBL" id="VUAA01000010">
    <property type="protein sequence ID" value="KAA1254697.1"/>
    <property type="molecule type" value="Genomic_DNA"/>
</dbReference>